<evidence type="ECO:0000256" key="7">
    <source>
        <dbReference type="ARBA" id="ARBA00022842"/>
    </source>
</evidence>
<evidence type="ECO:0000313" key="12">
    <source>
        <dbReference type="Proteomes" id="UP000824120"/>
    </source>
</evidence>
<dbReference type="GO" id="GO:0030422">
    <property type="term" value="P:siRNA processing"/>
    <property type="evidence" value="ECO:0007669"/>
    <property type="project" value="TreeGrafter"/>
</dbReference>
<evidence type="ECO:0000313" key="11">
    <source>
        <dbReference type="EMBL" id="KAG5596664.1"/>
    </source>
</evidence>
<keyword evidence="4" id="KW-0479">Metal-binding</keyword>
<dbReference type="Gene3D" id="3.30.160.20">
    <property type="match status" value="1"/>
</dbReference>
<keyword evidence="8" id="KW-0694">RNA-binding</keyword>
<dbReference type="GO" id="GO:0046872">
    <property type="term" value="F:metal ion binding"/>
    <property type="evidence" value="ECO:0007669"/>
    <property type="project" value="UniProtKB-KW"/>
</dbReference>
<dbReference type="Gene3D" id="1.10.1520.10">
    <property type="entry name" value="Ribonuclease III domain"/>
    <property type="match status" value="1"/>
</dbReference>
<evidence type="ECO:0000256" key="3">
    <source>
        <dbReference type="ARBA" id="ARBA00022722"/>
    </source>
</evidence>
<dbReference type="PANTHER" id="PTHR14950:SF69">
    <property type="entry name" value="RNASE III DOMAIN-CONTAINING PROTEIN"/>
    <property type="match status" value="1"/>
</dbReference>
<keyword evidence="5" id="KW-0255">Endonuclease</keyword>
<comment type="caution">
    <text evidence="11">The sequence shown here is derived from an EMBL/GenBank/DDBJ whole genome shotgun (WGS) entry which is preliminary data.</text>
</comment>
<evidence type="ECO:0000256" key="4">
    <source>
        <dbReference type="ARBA" id="ARBA00022723"/>
    </source>
</evidence>
<keyword evidence="7" id="KW-0460">Magnesium</keyword>
<evidence type="ECO:0000256" key="6">
    <source>
        <dbReference type="ARBA" id="ARBA00022801"/>
    </source>
</evidence>
<evidence type="ECO:0000259" key="10">
    <source>
        <dbReference type="PROSITE" id="PS50142"/>
    </source>
</evidence>
<dbReference type="GO" id="GO:0005634">
    <property type="term" value="C:nucleus"/>
    <property type="evidence" value="ECO:0007669"/>
    <property type="project" value="TreeGrafter"/>
</dbReference>
<feature type="compositionally biased region" description="Polar residues" evidence="9">
    <location>
        <begin position="20"/>
        <end position="38"/>
    </location>
</feature>
<keyword evidence="12" id="KW-1185">Reference proteome</keyword>
<dbReference type="PROSITE" id="PS00517">
    <property type="entry name" value="RNASE_3_1"/>
    <property type="match status" value="1"/>
</dbReference>
<dbReference type="Pfam" id="PF14303">
    <property type="entry name" value="NAM-associated"/>
    <property type="match status" value="1"/>
</dbReference>
<dbReference type="SUPFAM" id="SSF69065">
    <property type="entry name" value="RNase III domain-like"/>
    <property type="match status" value="1"/>
</dbReference>
<organism evidence="11 12">
    <name type="scientific">Solanum commersonii</name>
    <name type="common">Commerson's wild potato</name>
    <name type="synonym">Commerson's nightshade</name>
    <dbReference type="NCBI Taxonomy" id="4109"/>
    <lineage>
        <taxon>Eukaryota</taxon>
        <taxon>Viridiplantae</taxon>
        <taxon>Streptophyta</taxon>
        <taxon>Embryophyta</taxon>
        <taxon>Tracheophyta</taxon>
        <taxon>Spermatophyta</taxon>
        <taxon>Magnoliopsida</taxon>
        <taxon>eudicotyledons</taxon>
        <taxon>Gunneridae</taxon>
        <taxon>Pentapetalae</taxon>
        <taxon>asterids</taxon>
        <taxon>lamiids</taxon>
        <taxon>Solanales</taxon>
        <taxon>Solanaceae</taxon>
        <taxon>Solanoideae</taxon>
        <taxon>Solaneae</taxon>
        <taxon>Solanum</taxon>
    </lineage>
</organism>
<dbReference type="GO" id="GO:0004525">
    <property type="term" value="F:ribonuclease III activity"/>
    <property type="evidence" value="ECO:0007669"/>
    <property type="project" value="InterPro"/>
</dbReference>
<comment type="cofactor">
    <cofactor evidence="1">
        <name>Mn(2+)</name>
        <dbReference type="ChEBI" id="CHEBI:29035"/>
    </cofactor>
</comment>
<feature type="domain" description="RNase III" evidence="10">
    <location>
        <begin position="152"/>
        <end position="293"/>
    </location>
</feature>
<dbReference type="InterPro" id="IPR000999">
    <property type="entry name" value="RNase_III_dom"/>
</dbReference>
<sequence>MKDFENFKDIDIGKKKVRGQGSTLQSLESEASSPTSPIVLSPNLSSFSLNLNENFSGHYTSSERPIGVKKSKLKRSKDEGLSSAMKLFEIENNRLGKMLSESATSKQQDGERLDRYIKAKEFRDETKILMKNLETISDPNIPMEEQSFQQRERLVEEITGYKFKNPDLLHQTFTHPSVPQNWASNDRMEYLGDSVLSLMIAKKHYFAYPDLSSKDLTDLRSINVDNEKLARVGIKYNLHNHLRCQIPSFNEQVEEFRSATLEYPLHSLGCINPPKVVADIVEALIAAIYIDCNFSIDITWQAVKDMLQPLITPETLEIQPVTKITQLCQKNKLKIDIVDNWDKTREFECFVDGKSVAKGKSSQNKDTARNRAAYNAYEQVSKICL</sequence>
<dbReference type="EMBL" id="JACXVP010000007">
    <property type="protein sequence ID" value="KAG5596664.1"/>
    <property type="molecule type" value="Genomic_DNA"/>
</dbReference>
<comment type="cofactor">
    <cofactor evidence="2">
        <name>Mg(2+)</name>
        <dbReference type="ChEBI" id="CHEBI:18420"/>
    </cofactor>
</comment>
<dbReference type="Proteomes" id="UP000824120">
    <property type="component" value="Chromosome 7"/>
</dbReference>
<protein>
    <recommendedName>
        <fullName evidence="10">RNase III domain-containing protein</fullName>
    </recommendedName>
</protein>
<evidence type="ECO:0000256" key="9">
    <source>
        <dbReference type="SAM" id="MobiDB-lite"/>
    </source>
</evidence>
<gene>
    <name evidence="11" type="ORF">H5410_037896</name>
</gene>
<dbReference type="FunFam" id="1.10.1520.10:FF:000004">
    <property type="entry name" value="Endoribonuclease dicer-like 1"/>
    <property type="match status" value="1"/>
</dbReference>
<feature type="region of interest" description="Disordered" evidence="9">
    <location>
        <begin position="58"/>
        <end position="77"/>
    </location>
</feature>
<dbReference type="AlphaFoldDB" id="A0A9J5YAT5"/>
<evidence type="ECO:0000256" key="5">
    <source>
        <dbReference type="ARBA" id="ARBA00022759"/>
    </source>
</evidence>
<dbReference type="SUPFAM" id="SSF54768">
    <property type="entry name" value="dsRNA-binding domain-like"/>
    <property type="match status" value="1"/>
</dbReference>
<accession>A0A9J5YAT5</accession>
<dbReference type="Pfam" id="PF00636">
    <property type="entry name" value="Ribonuclease_3"/>
    <property type="match status" value="1"/>
</dbReference>
<dbReference type="CDD" id="cd00593">
    <property type="entry name" value="RIBOc"/>
    <property type="match status" value="1"/>
</dbReference>
<reference evidence="11 12" key="1">
    <citation type="submission" date="2020-09" db="EMBL/GenBank/DDBJ databases">
        <title>De no assembly of potato wild relative species, Solanum commersonii.</title>
        <authorList>
            <person name="Cho K."/>
        </authorList>
    </citation>
    <scope>NUCLEOTIDE SEQUENCE [LARGE SCALE GENOMIC DNA]</scope>
    <source>
        <strain evidence="11">LZ3.2</strain>
        <tissue evidence="11">Leaf</tissue>
    </source>
</reference>
<evidence type="ECO:0000256" key="2">
    <source>
        <dbReference type="ARBA" id="ARBA00001946"/>
    </source>
</evidence>
<dbReference type="Pfam" id="PF00035">
    <property type="entry name" value="dsrm"/>
    <property type="match status" value="1"/>
</dbReference>
<dbReference type="SMART" id="SM00535">
    <property type="entry name" value="RIBOc"/>
    <property type="match status" value="1"/>
</dbReference>
<evidence type="ECO:0000256" key="1">
    <source>
        <dbReference type="ARBA" id="ARBA00001936"/>
    </source>
</evidence>
<keyword evidence="3" id="KW-0540">Nuclease</keyword>
<proteinExistence type="predicted"/>
<dbReference type="PANTHER" id="PTHR14950">
    <property type="entry name" value="DICER-RELATED"/>
    <property type="match status" value="1"/>
</dbReference>
<dbReference type="InterPro" id="IPR029466">
    <property type="entry name" value="NAM-associated_C"/>
</dbReference>
<evidence type="ECO:0000256" key="8">
    <source>
        <dbReference type="ARBA" id="ARBA00022884"/>
    </source>
</evidence>
<dbReference type="OrthoDB" id="416741at2759"/>
<dbReference type="GO" id="GO:0005737">
    <property type="term" value="C:cytoplasm"/>
    <property type="evidence" value="ECO:0007669"/>
    <property type="project" value="TreeGrafter"/>
</dbReference>
<dbReference type="PROSITE" id="PS50142">
    <property type="entry name" value="RNASE_3_2"/>
    <property type="match status" value="1"/>
</dbReference>
<keyword evidence="6" id="KW-0378">Hydrolase</keyword>
<dbReference type="InterPro" id="IPR014720">
    <property type="entry name" value="dsRBD_dom"/>
</dbReference>
<name>A0A9J5YAT5_SOLCO</name>
<dbReference type="GO" id="GO:0003723">
    <property type="term" value="F:RNA binding"/>
    <property type="evidence" value="ECO:0007669"/>
    <property type="project" value="UniProtKB-KW"/>
</dbReference>
<dbReference type="InterPro" id="IPR036389">
    <property type="entry name" value="RNase_III_sf"/>
</dbReference>
<feature type="region of interest" description="Disordered" evidence="9">
    <location>
        <begin position="18"/>
        <end position="39"/>
    </location>
</feature>